<sequence length="246" mass="26664">MPRQLLNLARILFAHAWQPDSAAICFHDLPLPAFPSPEPDTSGAVKFLAHLQLAFDAAVVHLHPPLTTLLRSLALSSCRVVLVHDSAMSFAAGVAATFPGVEAFSIQSVSAFAVLLYLHESRGKPLDDPEFGKLNLSMITNDSCFNTCRPIDEGPDTKRIKKMHTDGSASDFLIDKWLDEQPPASIVYVSFGTTMSFADEQLAELAAGLEVSGQRFIWALRDADRADIYTGQGSNGVRSAASPKRP</sequence>
<evidence type="ECO:0000256" key="1">
    <source>
        <dbReference type="ARBA" id="ARBA00009995"/>
    </source>
</evidence>
<gene>
    <name evidence="3" type="ORF">Cni_G10575</name>
</gene>
<evidence type="ECO:0000259" key="2">
    <source>
        <dbReference type="Pfam" id="PF26168"/>
    </source>
</evidence>
<evidence type="ECO:0000313" key="3">
    <source>
        <dbReference type="EMBL" id="WOL01858.1"/>
    </source>
</evidence>
<dbReference type="Proteomes" id="UP001327560">
    <property type="component" value="Chromosome 3"/>
</dbReference>
<accession>A0AAQ3QAF4</accession>
<protein>
    <recommendedName>
        <fullName evidence="2">Glycosyltransferase N-terminal domain-containing protein</fullName>
    </recommendedName>
</protein>
<proteinExistence type="inferred from homology"/>
<dbReference type="GO" id="GO:1901135">
    <property type="term" value="P:carbohydrate derivative metabolic process"/>
    <property type="evidence" value="ECO:0007669"/>
    <property type="project" value="UniProtKB-ARBA"/>
</dbReference>
<dbReference type="AlphaFoldDB" id="A0AAQ3QAF4"/>
<reference evidence="3 4" key="1">
    <citation type="submission" date="2023-10" db="EMBL/GenBank/DDBJ databases">
        <title>Chromosome-scale genome assembly provides insights into flower coloration mechanisms of Canna indica.</title>
        <authorList>
            <person name="Li C."/>
        </authorList>
    </citation>
    <scope>NUCLEOTIDE SEQUENCE [LARGE SCALE GENOMIC DNA]</scope>
    <source>
        <tissue evidence="3">Flower</tissue>
    </source>
</reference>
<dbReference type="Gene3D" id="3.40.50.2000">
    <property type="entry name" value="Glycogen Phosphorylase B"/>
    <property type="match status" value="2"/>
</dbReference>
<keyword evidence="4" id="KW-1185">Reference proteome</keyword>
<comment type="similarity">
    <text evidence="1">Belongs to the UDP-glycosyltransferase family.</text>
</comment>
<dbReference type="PANTHER" id="PTHR48044:SF22">
    <property type="entry name" value="GLYCOSYLTRANSFERASE"/>
    <property type="match status" value="1"/>
</dbReference>
<feature type="domain" description="Glycosyltransferase N-terminal" evidence="2">
    <location>
        <begin position="14"/>
        <end position="120"/>
    </location>
</feature>
<dbReference type="PANTHER" id="PTHR48044">
    <property type="entry name" value="GLYCOSYLTRANSFERASE"/>
    <property type="match status" value="1"/>
</dbReference>
<organism evidence="3 4">
    <name type="scientific">Canna indica</name>
    <name type="common">Indian-shot</name>
    <dbReference type="NCBI Taxonomy" id="4628"/>
    <lineage>
        <taxon>Eukaryota</taxon>
        <taxon>Viridiplantae</taxon>
        <taxon>Streptophyta</taxon>
        <taxon>Embryophyta</taxon>
        <taxon>Tracheophyta</taxon>
        <taxon>Spermatophyta</taxon>
        <taxon>Magnoliopsida</taxon>
        <taxon>Liliopsida</taxon>
        <taxon>Zingiberales</taxon>
        <taxon>Cannaceae</taxon>
        <taxon>Canna</taxon>
    </lineage>
</organism>
<dbReference type="Pfam" id="PF26168">
    <property type="entry name" value="Glyco_transf_N"/>
    <property type="match status" value="1"/>
</dbReference>
<dbReference type="InterPro" id="IPR058980">
    <property type="entry name" value="Glyco_transf_N"/>
</dbReference>
<evidence type="ECO:0000313" key="4">
    <source>
        <dbReference type="Proteomes" id="UP001327560"/>
    </source>
</evidence>
<dbReference type="EMBL" id="CP136892">
    <property type="protein sequence ID" value="WOL01858.1"/>
    <property type="molecule type" value="Genomic_DNA"/>
</dbReference>
<name>A0AAQ3QAF4_9LILI</name>
<dbReference type="GO" id="GO:0008194">
    <property type="term" value="F:UDP-glycosyltransferase activity"/>
    <property type="evidence" value="ECO:0007669"/>
    <property type="project" value="UniProtKB-ARBA"/>
</dbReference>
<dbReference type="SUPFAM" id="SSF53756">
    <property type="entry name" value="UDP-Glycosyltransferase/glycogen phosphorylase"/>
    <property type="match status" value="1"/>
</dbReference>